<keyword evidence="8" id="KW-1185">Reference proteome</keyword>
<feature type="region of interest" description="Disordered" evidence="4">
    <location>
        <begin position="452"/>
        <end position="537"/>
    </location>
</feature>
<protein>
    <recommendedName>
        <fullName evidence="9">Polyketide synthase</fullName>
    </recommendedName>
</protein>
<dbReference type="PROSITE" id="PS00012">
    <property type="entry name" value="PHOSPHOPANTETHEINE"/>
    <property type="match status" value="1"/>
</dbReference>
<dbReference type="InterPro" id="IPR036736">
    <property type="entry name" value="ACP-like_sf"/>
</dbReference>
<evidence type="ECO:0008006" key="9">
    <source>
        <dbReference type="Google" id="ProtNLM"/>
    </source>
</evidence>
<name>A0AAW1RA02_9CHLO</name>
<evidence type="ECO:0000256" key="2">
    <source>
        <dbReference type="ARBA" id="ARBA00022553"/>
    </source>
</evidence>
<dbReference type="InterPro" id="IPR016039">
    <property type="entry name" value="Thiolase-like"/>
</dbReference>
<dbReference type="Pfam" id="PF00109">
    <property type="entry name" value="ketoacyl-synt"/>
    <property type="match status" value="1"/>
</dbReference>
<dbReference type="PROSITE" id="PS00606">
    <property type="entry name" value="KS3_1"/>
    <property type="match status" value="1"/>
</dbReference>
<dbReference type="Gene3D" id="1.10.1200.10">
    <property type="entry name" value="ACP-like"/>
    <property type="match status" value="1"/>
</dbReference>
<evidence type="ECO:0000256" key="3">
    <source>
        <dbReference type="ARBA" id="ARBA00022679"/>
    </source>
</evidence>
<dbReference type="GO" id="GO:0031177">
    <property type="term" value="F:phosphopantetheine binding"/>
    <property type="evidence" value="ECO:0007669"/>
    <property type="project" value="InterPro"/>
</dbReference>
<dbReference type="SUPFAM" id="SSF53901">
    <property type="entry name" value="Thiolase-like"/>
    <property type="match status" value="1"/>
</dbReference>
<evidence type="ECO:0000256" key="4">
    <source>
        <dbReference type="SAM" id="MobiDB-lite"/>
    </source>
</evidence>
<sequence>MPDPDANAKVVSEALRKALAALDADPDQFASQAAGVMLLGGRSDQATTSEVPVLVMHQSDRYLEDLSGMLSAAGVPHIPVQGSLDKPVRLLQSIYETGITNIDEFVFIQSLLHTFAALHKQPPVTVEQPQDQRRVQQFVLLSGGQLGGLLTSLSQHQFVAEAAGQVMAAVVVRAAGEGGPGTLEFAALLVHPRLDEAAVVVGTLLSFMLQYWLADDSVHSVHAGNVALAPSVVPLITFAVKDSGGRQKERQALFAAGLDLQTLVHSVMDAVQLAARRSTAQLPRPASAVDTFELGRMPSVGEDMQLDAGAGAELDAVRERCFGVISATVQAYLMEGRSEPIEDFGPSTPLMDAGLDSLDMLKMASLLGDALGVALSSTIVFDYPTIESLADYMVDLMGPGVAAAPALGSQRRRGSSLLLWGDGRGDLSSLFERARRGSLANLVGGLLAYQPRESETGQSVRQSRRSGDFSRSQTMRGGPSRGLATLTSGIPAEYRRSSSMPPRRTTSLTREPLGLGIPSSHHRRTGSGSGPSDDDKLALRGRRARTGSFLHTLAHPDQPNPRPTRRSSFVRGSMVGIAIDGRRGSVLAATMPNAIPTLQDNRLLSGAVPTRFAGILQGVHEFDAALFGISSAEAAQMDAQQRLLLESCQEVAAATSAAAAATSASAPATSPPAKGQQRAEEVGTGVWIGISYNEYAQLSAAAAAHVSTYTATGGSLSVAAGRISYIYGLNGPSLAIDTACSSGLVAVGSAHNALMLGVSPSAWAGAVNLLLSPHTHAMYAVAGMLAPDGRCKTLDASANGYVRSEAVGMLTLRALSSLASSLGSPDAHSVLVLGSAVNQDGRSSSLTAPNGPSQQLLIKTALQSSHLPPNKVNMLQMHGTGTSLGDPIEMNAAMTALLARGVDIPISLSSAKSSTGHAEPAAGVVGLACATSALEAIKSPGILHLRALNPHVESNLAAQAVKSGAQMYAPRLAAGLPAMDTRVTSGVSSFAFQGTNAHVIMEVDSNAPLRSIYSTPAQPWQRRSFWFRPLSHALLRRHVSSSIAKSGNMGVQLQMRGVFSAPALAYVWDNLVDGMAVVSPAIALEAVYAAAALLNTSTAKPALSSIVVNSTPQLGGPSTQHGTWGY</sequence>
<organism evidence="7 8">
    <name type="scientific">[Myrmecia] bisecta</name>
    <dbReference type="NCBI Taxonomy" id="41462"/>
    <lineage>
        <taxon>Eukaryota</taxon>
        <taxon>Viridiplantae</taxon>
        <taxon>Chlorophyta</taxon>
        <taxon>core chlorophytes</taxon>
        <taxon>Trebouxiophyceae</taxon>
        <taxon>Trebouxiales</taxon>
        <taxon>Trebouxiaceae</taxon>
        <taxon>Myrmecia</taxon>
    </lineage>
</organism>
<evidence type="ECO:0000259" key="5">
    <source>
        <dbReference type="PROSITE" id="PS50075"/>
    </source>
</evidence>
<feature type="domain" description="Ketosynthase family 3 (KS3)" evidence="6">
    <location>
        <begin position="534"/>
        <end position="1003"/>
    </location>
</feature>
<feature type="domain" description="Carrier" evidence="5">
    <location>
        <begin position="323"/>
        <end position="397"/>
    </location>
</feature>
<dbReference type="PROSITE" id="PS50075">
    <property type="entry name" value="CARRIER"/>
    <property type="match status" value="1"/>
</dbReference>
<feature type="compositionally biased region" description="Low complexity" evidence="4">
    <location>
        <begin position="497"/>
        <end position="510"/>
    </location>
</feature>
<dbReference type="GO" id="GO:0004315">
    <property type="term" value="F:3-oxoacyl-[acyl-carrier-protein] synthase activity"/>
    <property type="evidence" value="ECO:0007669"/>
    <property type="project" value="InterPro"/>
</dbReference>
<comment type="caution">
    <text evidence="7">The sequence shown here is derived from an EMBL/GenBank/DDBJ whole genome shotgun (WGS) entry which is preliminary data.</text>
</comment>
<evidence type="ECO:0000313" key="7">
    <source>
        <dbReference type="EMBL" id="KAK9830427.1"/>
    </source>
</evidence>
<dbReference type="InterPro" id="IPR009081">
    <property type="entry name" value="PP-bd_ACP"/>
</dbReference>
<keyword evidence="2" id="KW-0597">Phosphoprotein</keyword>
<dbReference type="InterPro" id="IPR014031">
    <property type="entry name" value="Ketoacyl_synth_C"/>
</dbReference>
<dbReference type="PANTHER" id="PTHR43775:SF37">
    <property type="entry name" value="SI:DKEY-61P9.11"/>
    <property type="match status" value="1"/>
</dbReference>
<dbReference type="AlphaFoldDB" id="A0AAW1RA02"/>
<evidence type="ECO:0000313" key="8">
    <source>
        <dbReference type="Proteomes" id="UP001489004"/>
    </source>
</evidence>
<dbReference type="PANTHER" id="PTHR43775">
    <property type="entry name" value="FATTY ACID SYNTHASE"/>
    <property type="match status" value="1"/>
</dbReference>
<dbReference type="Pfam" id="PF02801">
    <property type="entry name" value="Ketoacyl-synt_C"/>
    <property type="match status" value="1"/>
</dbReference>
<dbReference type="InterPro" id="IPR018201">
    <property type="entry name" value="Ketoacyl_synth_AS"/>
</dbReference>
<dbReference type="GO" id="GO:0006633">
    <property type="term" value="P:fatty acid biosynthetic process"/>
    <property type="evidence" value="ECO:0007669"/>
    <property type="project" value="InterPro"/>
</dbReference>
<dbReference type="SMART" id="SM00823">
    <property type="entry name" value="PKS_PP"/>
    <property type="match status" value="1"/>
</dbReference>
<dbReference type="CDD" id="cd00833">
    <property type="entry name" value="PKS"/>
    <property type="match status" value="1"/>
</dbReference>
<reference evidence="7 8" key="1">
    <citation type="journal article" date="2024" name="Nat. Commun.">
        <title>Phylogenomics reveals the evolutionary origins of lichenization in chlorophyte algae.</title>
        <authorList>
            <person name="Puginier C."/>
            <person name="Libourel C."/>
            <person name="Otte J."/>
            <person name="Skaloud P."/>
            <person name="Haon M."/>
            <person name="Grisel S."/>
            <person name="Petersen M."/>
            <person name="Berrin J.G."/>
            <person name="Delaux P.M."/>
            <person name="Dal Grande F."/>
            <person name="Keller J."/>
        </authorList>
    </citation>
    <scope>NUCLEOTIDE SEQUENCE [LARGE SCALE GENOMIC DNA]</scope>
    <source>
        <strain evidence="7 8">SAG 2043</strain>
    </source>
</reference>
<keyword evidence="3" id="KW-0808">Transferase</keyword>
<dbReference type="InterPro" id="IPR014030">
    <property type="entry name" value="Ketoacyl_synth_N"/>
</dbReference>
<dbReference type="InterPro" id="IPR020841">
    <property type="entry name" value="PKS_Beta-ketoAc_synthase_dom"/>
</dbReference>
<dbReference type="EMBL" id="JALJOR010000001">
    <property type="protein sequence ID" value="KAK9830427.1"/>
    <property type="molecule type" value="Genomic_DNA"/>
</dbReference>
<dbReference type="SMART" id="SM00825">
    <property type="entry name" value="PKS_KS"/>
    <property type="match status" value="1"/>
</dbReference>
<dbReference type="InterPro" id="IPR020806">
    <property type="entry name" value="PKS_PP-bd"/>
</dbReference>
<keyword evidence="1" id="KW-0596">Phosphopantetheine</keyword>
<accession>A0AAW1RA02</accession>
<dbReference type="PROSITE" id="PS52004">
    <property type="entry name" value="KS3_2"/>
    <property type="match status" value="1"/>
</dbReference>
<feature type="region of interest" description="Disordered" evidence="4">
    <location>
        <begin position="549"/>
        <end position="568"/>
    </location>
</feature>
<dbReference type="GO" id="GO:0004312">
    <property type="term" value="F:fatty acid synthase activity"/>
    <property type="evidence" value="ECO:0007669"/>
    <property type="project" value="TreeGrafter"/>
</dbReference>
<evidence type="ECO:0000256" key="1">
    <source>
        <dbReference type="ARBA" id="ARBA00022450"/>
    </source>
</evidence>
<dbReference type="InterPro" id="IPR050091">
    <property type="entry name" value="PKS_NRPS_Biosynth_Enz"/>
</dbReference>
<proteinExistence type="predicted"/>
<dbReference type="InterPro" id="IPR006162">
    <property type="entry name" value="Ppantetheine_attach_site"/>
</dbReference>
<dbReference type="SUPFAM" id="SSF47336">
    <property type="entry name" value="ACP-like"/>
    <property type="match status" value="1"/>
</dbReference>
<dbReference type="Pfam" id="PF00550">
    <property type="entry name" value="PP-binding"/>
    <property type="match status" value="1"/>
</dbReference>
<evidence type="ECO:0000259" key="6">
    <source>
        <dbReference type="PROSITE" id="PS52004"/>
    </source>
</evidence>
<gene>
    <name evidence="7" type="ORF">WJX72_011727</name>
</gene>
<dbReference type="Proteomes" id="UP001489004">
    <property type="component" value="Unassembled WGS sequence"/>
</dbReference>
<dbReference type="Gene3D" id="3.40.47.10">
    <property type="match status" value="1"/>
</dbReference>